<dbReference type="AlphaFoldDB" id="A0A4P6ZVP7"/>
<name>A0A4P6ZVP7_9BACL</name>
<proteinExistence type="predicted"/>
<sequence length="191" mass="22144">MKKDKNDIEEKIKKLHHQTNTYLTEIKRIIAEREVPVKNSLICYFTYSMNISHDPEQESLCLGSFHILNTGNQSITNPYIYLKIPIESFFSFSGKYVYENAKKSSKVTDGWERINEKKNREEYWLKPLGNKTIEPNEKISFSNFQINWSPKESYSGSIIGFTYSDQMKDGVAVINPININGTIRKKGDEGE</sequence>
<dbReference type="Proteomes" id="UP000294292">
    <property type="component" value="Chromosome"/>
</dbReference>
<dbReference type="OrthoDB" id="2679997at2"/>
<dbReference type="EMBL" id="CP038015">
    <property type="protein sequence ID" value="QBP40079.1"/>
    <property type="molecule type" value="Genomic_DNA"/>
</dbReference>
<protein>
    <submittedName>
        <fullName evidence="1">Uncharacterized protein</fullName>
    </submittedName>
</protein>
<accession>A0A4P6ZVP7</accession>
<organism evidence="1 2">
    <name type="scientific">Paenisporosarcina antarctica</name>
    <dbReference type="NCBI Taxonomy" id="417367"/>
    <lineage>
        <taxon>Bacteria</taxon>
        <taxon>Bacillati</taxon>
        <taxon>Bacillota</taxon>
        <taxon>Bacilli</taxon>
        <taxon>Bacillales</taxon>
        <taxon>Caryophanaceae</taxon>
        <taxon>Paenisporosarcina</taxon>
    </lineage>
</organism>
<dbReference type="KEGG" id="panc:E2636_02430"/>
<keyword evidence="2" id="KW-1185">Reference proteome</keyword>
<reference evidence="1 2" key="1">
    <citation type="submission" date="2019-03" db="EMBL/GenBank/DDBJ databases">
        <title>Complete genome sequence of Paenisporosarcina antarctica CGMCC 1.6503T.</title>
        <authorList>
            <person name="Rong J.-C."/>
            <person name="Chi N.-Y."/>
            <person name="Zhang Q.-F."/>
        </authorList>
    </citation>
    <scope>NUCLEOTIDE SEQUENCE [LARGE SCALE GENOMIC DNA]</scope>
    <source>
        <strain evidence="1 2">CGMCC 1.6503</strain>
    </source>
</reference>
<evidence type="ECO:0000313" key="1">
    <source>
        <dbReference type="EMBL" id="QBP40079.1"/>
    </source>
</evidence>
<dbReference type="RefSeq" id="WP_134208683.1">
    <property type="nucleotide sequence ID" value="NZ_CP038015.1"/>
</dbReference>
<gene>
    <name evidence="1" type="ORF">E2636_02430</name>
</gene>
<evidence type="ECO:0000313" key="2">
    <source>
        <dbReference type="Proteomes" id="UP000294292"/>
    </source>
</evidence>